<evidence type="ECO:0000256" key="12">
    <source>
        <dbReference type="HAMAP-Rule" id="MF_03208"/>
    </source>
</evidence>
<keyword evidence="7 12" id="KW-0472">Membrane</keyword>
<feature type="active site" description="Charge relay system; for autoendoproteolytic cleavage activity" evidence="12">
    <location>
        <position position="544"/>
    </location>
</feature>
<evidence type="ECO:0000256" key="7">
    <source>
        <dbReference type="ARBA" id="ARBA00023136"/>
    </source>
</evidence>
<keyword evidence="8 12" id="KW-0594">Phospholipid biosynthesis</keyword>
<comment type="subcellular location">
    <molecule>Phosphatidylserine decarboxylase 1 alpha chain</molecule>
    <subcellularLocation>
        <location evidence="12">Mitochondrion inner membrane</location>
        <topology evidence="12">Peripheral membrane protein</topology>
        <orientation evidence="12">Intermembrane side</orientation>
    </subcellularLocation>
    <text evidence="12">Anchored to the mitochondrial inner membrane through its interaction with the integral membrane beta chain.</text>
</comment>
<feature type="topological domain" description="Mitochondrial intermembrane" evidence="12">
    <location>
        <begin position="156"/>
        <end position="581"/>
    </location>
</feature>
<keyword evidence="14" id="KW-1185">Reference proteome</keyword>
<dbReference type="PANTHER" id="PTHR10067">
    <property type="entry name" value="PHOSPHATIDYLSERINE DECARBOXYLASE"/>
    <property type="match status" value="1"/>
</dbReference>
<evidence type="ECO:0000256" key="4">
    <source>
        <dbReference type="ARBA" id="ARBA00022793"/>
    </source>
</evidence>
<keyword evidence="4 12" id="KW-0210">Decarboxylase</keyword>
<keyword evidence="5 12" id="KW-1133">Transmembrane helix</keyword>
<feature type="active site" description="Schiff-base intermediate with substrate; via pyruvic acid; for decarboxylase activity" evidence="12">
    <location>
        <position position="544"/>
    </location>
</feature>
<keyword evidence="10 12" id="KW-1208">Phospholipid metabolism</keyword>
<dbReference type="EC" id="4.1.1.65" evidence="12"/>
<dbReference type="GO" id="GO:0016540">
    <property type="term" value="P:protein autoprocessing"/>
    <property type="evidence" value="ECO:0007669"/>
    <property type="project" value="UniProtKB-UniRule"/>
</dbReference>
<comment type="subcellular location">
    <molecule>Phosphatidylserine decarboxylase 1 beta chain</molecule>
    <subcellularLocation>
        <location evidence="12">Mitochondrion inner membrane</location>
        <topology evidence="12">Single-pass membrane protein</topology>
        <orientation evidence="12">Intermembrane side</orientation>
    </subcellularLocation>
</comment>
<keyword evidence="6 12" id="KW-0443">Lipid metabolism</keyword>
<comment type="PTM">
    <text evidence="12">Is synthesized initially as an inactive proenzyme. Formation of the active enzyme involves a self-maturation process in which the active site pyruvoyl group is generated from an internal serine residue via an autocatalytic post-translational modification. Two non-identical subunits are generated from the proenzyme in this reaction, and the pyruvate is formed at the N-terminus of the alpha chain, which is derived from the carboxyl end of the proenzyme. The autoendoproteolytic cleavage occurs by a canonical serine protease mechanism, in which the side chain hydroxyl group of the serine supplies its oxygen atom to form the C-terminus of the beta chain, while the remainder of the serine residue undergoes an oxidative deamination to produce ammonia and the pyruvoyl prosthetic group on the alpha chain. During this reaction, the Ser that is part of the protease active site of the proenzyme becomes the pyruvoyl prosthetic group, which constitutes an essential element of the active site of the mature decarboxylase.</text>
</comment>
<keyword evidence="12" id="KW-0999">Mitochondrion inner membrane</keyword>
<keyword evidence="3 12" id="KW-0812">Transmembrane</keyword>
<dbReference type="NCBIfam" id="TIGR00163">
    <property type="entry name" value="PS_decarb"/>
    <property type="match status" value="1"/>
</dbReference>
<organism evidence="13 14">
    <name type="scientific">Pachysolen tannophilus NRRL Y-2460</name>
    <dbReference type="NCBI Taxonomy" id="669874"/>
    <lineage>
        <taxon>Eukaryota</taxon>
        <taxon>Fungi</taxon>
        <taxon>Dikarya</taxon>
        <taxon>Ascomycota</taxon>
        <taxon>Saccharomycotina</taxon>
        <taxon>Pichiomycetes</taxon>
        <taxon>Pachysolenaceae</taxon>
        <taxon>Pachysolen</taxon>
    </lineage>
</organism>
<proteinExistence type="inferred from homology"/>
<dbReference type="HAMAP" id="MF_03208">
    <property type="entry name" value="PS_decarb_PSD_B_type1_euk"/>
    <property type="match status" value="1"/>
</dbReference>
<evidence type="ECO:0000256" key="2">
    <source>
        <dbReference type="ARBA" id="ARBA00022516"/>
    </source>
</evidence>
<feature type="site" description="Cleavage (non-hydrolytic); by autocatalysis" evidence="12">
    <location>
        <begin position="543"/>
        <end position="544"/>
    </location>
</feature>
<dbReference type="OrthoDB" id="4330at2759"/>
<feature type="chain" id="PRO_5023212345" description="Phosphatidylserine decarboxylase 1 beta chain" evidence="12">
    <location>
        <begin position="1"/>
        <end position="543"/>
    </location>
</feature>
<feature type="active site" description="Charge relay system; for autoendoproteolytic cleavage activity" evidence="12">
    <location>
        <position position="404"/>
    </location>
</feature>
<comment type="catalytic activity">
    <reaction evidence="12">
        <text>a 1,2-diacyl-sn-glycero-3-phospho-L-serine + H(+) = a 1,2-diacyl-sn-glycero-3-phosphoethanolamine + CO2</text>
        <dbReference type="Rhea" id="RHEA:20828"/>
        <dbReference type="ChEBI" id="CHEBI:15378"/>
        <dbReference type="ChEBI" id="CHEBI:16526"/>
        <dbReference type="ChEBI" id="CHEBI:57262"/>
        <dbReference type="ChEBI" id="CHEBI:64612"/>
        <dbReference type="EC" id="4.1.1.65"/>
    </reaction>
</comment>
<evidence type="ECO:0000256" key="5">
    <source>
        <dbReference type="ARBA" id="ARBA00022989"/>
    </source>
</evidence>
<name>A0A1E4TU20_PACTA</name>
<dbReference type="STRING" id="669874.A0A1E4TU20"/>
<keyword evidence="12" id="KW-0865">Zymogen</keyword>
<evidence type="ECO:0000256" key="10">
    <source>
        <dbReference type="ARBA" id="ARBA00023264"/>
    </source>
</evidence>
<dbReference type="GO" id="GO:0006646">
    <property type="term" value="P:phosphatidylethanolamine biosynthetic process"/>
    <property type="evidence" value="ECO:0007669"/>
    <property type="project" value="UniProtKB-UniRule"/>
</dbReference>
<dbReference type="PANTHER" id="PTHR10067:SF6">
    <property type="entry name" value="PHOSPHATIDYLSERINE DECARBOXYLASE PROENZYME, MITOCHONDRIAL"/>
    <property type="match status" value="1"/>
</dbReference>
<dbReference type="InterPro" id="IPR033177">
    <property type="entry name" value="PSD-B"/>
</dbReference>
<dbReference type="Proteomes" id="UP000094236">
    <property type="component" value="Unassembled WGS sequence"/>
</dbReference>
<sequence>MVLGTFYGVAPQSVKFQKNGYQKIIVNIHKRQYQKKVCGANQMNISKPLTRATEVANELDNYRYTYNFPKIPRPKRNILYYSSVNNTNKRLFSSLSKSEKLKFSRRFFSTNSNNNGNSKNGEQKQFQKSKKVFRNFFVISSISIVLYGIVSKIKKDNEKEEVDNGVRPTRNNSWKFYAYSTLPLKSISRLWGKFNDVELPIWLRVPGYKFYSMLFGVNLNEIREQDLTKFKNLGEFFYRDIKPEARPIEKNALLVSPCDGKILKLGIVDNGEIEQVKGMTYSVSSLLGINTKENKLAAPIQEVSFDNDNDDESLEHLKRDEEFANLNNISYTVDDLIGGGNFHFKEIEYKDEGDASIEKSSSTKIDKVNKELRDIDTDKVTKNSRGNLYFAVIYLSPGDYHRFHSPTNWVTTLRRHFVGELYSVAPYFQRTLSGLFILNERVALLGYWKYGFFSMTPVGATNVGSIKINFDKNLITNNIYENPTYPSLSTSSDSDISNTNSSVNNFKKVQKNTCYEATYSKASQLLGGKPLIKGEEVGGFKLGSTVVLVFEAPSNFKFNIENGDYVKVGQTIGDIVANSNQ</sequence>
<evidence type="ECO:0000256" key="8">
    <source>
        <dbReference type="ARBA" id="ARBA00023209"/>
    </source>
</evidence>
<comment type="subunit">
    <text evidence="12">Heterodimer of a large membrane-associated beta subunit and a small pyruvoyl-containing alpha subunit.</text>
</comment>
<dbReference type="EMBL" id="KV454014">
    <property type="protein sequence ID" value="ODV95241.1"/>
    <property type="molecule type" value="Genomic_DNA"/>
</dbReference>
<comment type="function">
    <text evidence="12">Catalyzes the formation of phosphatidylethanolamine (PtdEtn) from phosphatidylserine (PtdSer). Plays a central role in phospholipid metabolism and in the interorganelle trafficking of phosphatidylserine.</text>
</comment>
<comment type="cofactor">
    <cofactor evidence="12">
        <name>pyruvate</name>
        <dbReference type="ChEBI" id="CHEBI:15361"/>
    </cofactor>
    <text evidence="12">Binds 1 pyruvoyl group covalently per subunit.</text>
</comment>
<protein>
    <recommendedName>
        <fullName evidence="12">Phosphatidylserine decarboxylase proenzyme 1, mitochondrial</fullName>
        <ecNumber evidence="12">4.1.1.65</ecNumber>
    </recommendedName>
    <component>
        <recommendedName>
            <fullName evidence="12">Phosphatidylserine decarboxylase 1 beta chain</fullName>
        </recommendedName>
    </component>
    <component>
        <recommendedName>
            <fullName evidence="12">Phosphatidylserine decarboxylase 1 alpha chain</fullName>
        </recommendedName>
    </component>
</protein>
<dbReference type="InterPro" id="IPR003817">
    <property type="entry name" value="PS_Dcarbxylase"/>
</dbReference>
<evidence type="ECO:0000256" key="6">
    <source>
        <dbReference type="ARBA" id="ARBA00023098"/>
    </source>
</evidence>
<dbReference type="Pfam" id="PF02666">
    <property type="entry name" value="PS_Dcarbxylase"/>
    <property type="match status" value="2"/>
</dbReference>
<evidence type="ECO:0000256" key="9">
    <source>
        <dbReference type="ARBA" id="ARBA00023239"/>
    </source>
</evidence>
<feature type="active site" description="Charge relay system; for autoendoproteolytic cleavage activity" evidence="12">
    <location>
        <position position="259"/>
    </location>
</feature>
<dbReference type="InterPro" id="IPR033661">
    <property type="entry name" value="PSD_type1_euk"/>
</dbReference>
<evidence type="ECO:0000256" key="11">
    <source>
        <dbReference type="ARBA" id="ARBA00023317"/>
    </source>
</evidence>
<keyword evidence="11 12" id="KW-0670">Pyruvate</keyword>
<gene>
    <name evidence="12" type="primary">PSD1</name>
    <name evidence="13" type="ORF">PACTADRAFT_49990</name>
</gene>
<evidence type="ECO:0000313" key="14">
    <source>
        <dbReference type="Proteomes" id="UP000094236"/>
    </source>
</evidence>
<dbReference type="GO" id="GO:0004609">
    <property type="term" value="F:phosphatidylserine decarboxylase activity"/>
    <property type="evidence" value="ECO:0007669"/>
    <property type="project" value="UniProtKB-UniRule"/>
</dbReference>
<evidence type="ECO:0000256" key="1">
    <source>
        <dbReference type="ARBA" id="ARBA00005189"/>
    </source>
</evidence>
<comment type="similarity">
    <text evidence="12">Belongs to the phosphatidylserine decarboxylase family. PSD-B subfamily. Eukaryotic type I sub-subfamily.</text>
</comment>
<reference evidence="14" key="1">
    <citation type="submission" date="2016-05" db="EMBL/GenBank/DDBJ databases">
        <title>Comparative genomics of biotechnologically important yeasts.</title>
        <authorList>
            <consortium name="DOE Joint Genome Institute"/>
            <person name="Riley R."/>
            <person name="Haridas S."/>
            <person name="Wolfe K.H."/>
            <person name="Lopes M.R."/>
            <person name="Hittinger C.T."/>
            <person name="Goker M."/>
            <person name="Salamov A."/>
            <person name="Wisecaver J."/>
            <person name="Long T.M."/>
            <person name="Aerts A.L."/>
            <person name="Barry K."/>
            <person name="Choi C."/>
            <person name="Clum A."/>
            <person name="Coughlan A.Y."/>
            <person name="Deshpande S."/>
            <person name="Douglass A.P."/>
            <person name="Hanson S.J."/>
            <person name="Klenk H.-P."/>
            <person name="Labutti K."/>
            <person name="Lapidus A."/>
            <person name="Lindquist E."/>
            <person name="Lipzen A."/>
            <person name="Meier-Kolthoff J.P."/>
            <person name="Ohm R.A."/>
            <person name="Otillar R.P."/>
            <person name="Pangilinan J."/>
            <person name="Peng Y."/>
            <person name="Rokas A."/>
            <person name="Rosa C.A."/>
            <person name="Scheuner C."/>
            <person name="Sibirny A.A."/>
            <person name="Slot J.C."/>
            <person name="Stielow J.B."/>
            <person name="Sun H."/>
            <person name="Kurtzman C.P."/>
            <person name="Blackwell M."/>
            <person name="Grigoriev I.V."/>
            <person name="Jeffries T.W."/>
        </authorList>
    </citation>
    <scope>NUCLEOTIDE SEQUENCE [LARGE SCALE GENOMIC DNA]</scope>
    <source>
        <strain evidence="14">NRRL Y-2460</strain>
    </source>
</reference>
<keyword evidence="12" id="KW-0496">Mitochondrion</keyword>
<keyword evidence="2 12" id="KW-0444">Lipid biosynthesis</keyword>
<feature type="chain" id="PRO_5023212346" description="Phosphatidylserine decarboxylase 1 alpha chain" evidence="12">
    <location>
        <begin position="544"/>
        <end position="581"/>
    </location>
</feature>
<feature type="modified residue" description="Pyruvic acid (Ser); by autocatalysis" evidence="12">
    <location>
        <position position="544"/>
    </location>
</feature>
<accession>A0A1E4TU20</accession>
<evidence type="ECO:0000256" key="3">
    <source>
        <dbReference type="ARBA" id="ARBA00022692"/>
    </source>
</evidence>
<feature type="topological domain" description="Mitochondrial matrix" evidence="12">
    <location>
        <begin position="1"/>
        <end position="136"/>
    </location>
</feature>
<comment type="pathway">
    <text evidence="12">Phospholipid metabolism; phosphatidylethanolamine biosynthesis; phosphatidylethanolamine from CDP-diacylglycerol: step 2/2.</text>
</comment>
<comment type="pathway">
    <text evidence="1">Lipid metabolism.</text>
</comment>
<dbReference type="UniPathway" id="UPA00558">
    <property type="reaction ID" value="UER00616"/>
</dbReference>
<evidence type="ECO:0000313" key="13">
    <source>
        <dbReference type="EMBL" id="ODV95241.1"/>
    </source>
</evidence>
<keyword evidence="9 12" id="KW-0456">Lyase</keyword>
<dbReference type="GO" id="GO:0005743">
    <property type="term" value="C:mitochondrial inner membrane"/>
    <property type="evidence" value="ECO:0007669"/>
    <property type="project" value="UniProtKB-SubCell"/>
</dbReference>
<dbReference type="AlphaFoldDB" id="A0A1E4TU20"/>